<sequence length="280" mass="31787">MAYQILHKNSSRPLPESSCCDDPLKTLSLELVRDTLVRIEDSIVFALIERARFPLNSHAYDASYLGNHRGHGERSIAEVFVRETEVIEAKLGRYQNPEEIPFFADDLASPFVPAFNYTQVLYPAAASVNVSKDIWDMYFKKLLPLIASEGDDGDYVSAAAADLVCLQVLSRRIHYGRQVAEVKFSDAPQDYSPAIRAKDRNFLMKLLTFESVEEMVKKRVEKKAKVFGQDVTLNDKNNSTDFDGEPKCKVDPSVVGRLYSEWVIPLTKVVEVEYLLRRLD</sequence>
<evidence type="ECO:0000256" key="4">
    <source>
        <dbReference type="ARBA" id="ARBA00012404"/>
    </source>
</evidence>
<protein>
    <recommendedName>
        <fullName evidence="4 9">Chorismate mutase</fullName>
        <ecNumber evidence="4 9">5.4.99.5</ecNumber>
    </recommendedName>
</protein>
<dbReference type="RefSeq" id="XP_039142046.1">
    <property type="nucleotide sequence ID" value="XM_039286112.1"/>
</dbReference>
<reference evidence="12" key="1">
    <citation type="submission" date="2025-08" db="UniProtKB">
        <authorList>
            <consortium name="RefSeq"/>
        </authorList>
    </citation>
    <scope>IDENTIFICATION</scope>
</reference>
<dbReference type="InterPro" id="IPR008238">
    <property type="entry name" value="Chorismate_mutase_AroQ_euk"/>
</dbReference>
<accession>A0AB40CPS9</accession>
<evidence type="ECO:0000256" key="3">
    <source>
        <dbReference type="ARBA" id="ARBA00004817"/>
    </source>
</evidence>
<dbReference type="NCBIfam" id="TIGR01802">
    <property type="entry name" value="CM_pl-yst"/>
    <property type="match status" value="1"/>
</dbReference>
<comment type="catalytic activity">
    <reaction evidence="1 9">
        <text>chorismate = prephenate</text>
        <dbReference type="Rhea" id="RHEA:13897"/>
        <dbReference type="ChEBI" id="CHEBI:29748"/>
        <dbReference type="ChEBI" id="CHEBI:29934"/>
        <dbReference type="EC" id="5.4.99.5"/>
    </reaction>
</comment>
<dbReference type="GO" id="GO:0046417">
    <property type="term" value="P:chorismate metabolic process"/>
    <property type="evidence" value="ECO:0007669"/>
    <property type="project" value="InterPro"/>
</dbReference>
<evidence type="ECO:0000313" key="12">
    <source>
        <dbReference type="RefSeq" id="XP_039142046.1"/>
    </source>
</evidence>
<evidence type="ECO:0000256" key="9">
    <source>
        <dbReference type="PIRNR" id="PIRNR017318"/>
    </source>
</evidence>
<proteinExistence type="predicted"/>
<evidence type="ECO:0000256" key="5">
    <source>
        <dbReference type="ARBA" id="ARBA00022490"/>
    </source>
</evidence>
<dbReference type="GO" id="GO:0009073">
    <property type="term" value="P:aromatic amino acid family biosynthetic process"/>
    <property type="evidence" value="ECO:0007669"/>
    <property type="project" value="UniProtKB-UniRule"/>
</dbReference>
<evidence type="ECO:0000256" key="1">
    <source>
        <dbReference type="ARBA" id="ARBA00000824"/>
    </source>
</evidence>
<evidence type="ECO:0000256" key="6">
    <source>
        <dbReference type="ARBA" id="ARBA00022605"/>
    </source>
</evidence>
<evidence type="ECO:0000256" key="2">
    <source>
        <dbReference type="ARBA" id="ARBA00004496"/>
    </source>
</evidence>
<dbReference type="SUPFAM" id="SSF48600">
    <property type="entry name" value="Chorismate mutase II"/>
    <property type="match status" value="1"/>
</dbReference>
<comment type="subcellular location">
    <subcellularLocation>
        <location evidence="2">Cytoplasm</location>
    </subcellularLocation>
</comment>
<comment type="pathway">
    <text evidence="3">Metabolic intermediate biosynthesis; prephenate biosynthesis; prephenate from chorismate: step 1/1.</text>
</comment>
<dbReference type="InterPro" id="IPR037039">
    <property type="entry name" value="CM_AroQ_sf_eucaryotic"/>
</dbReference>
<dbReference type="PANTHER" id="PTHR21145:SF12">
    <property type="entry name" value="CHORISMATE MUTASE"/>
    <property type="match status" value="1"/>
</dbReference>
<keyword evidence="5" id="KW-0963">Cytoplasm</keyword>
<dbReference type="GO" id="GO:0004106">
    <property type="term" value="F:chorismate mutase activity"/>
    <property type="evidence" value="ECO:0007669"/>
    <property type="project" value="UniProtKB-UniRule"/>
</dbReference>
<dbReference type="AlphaFoldDB" id="A0AB40CPS9"/>
<dbReference type="GO" id="GO:0042803">
    <property type="term" value="F:protein homodimerization activity"/>
    <property type="evidence" value="ECO:0007669"/>
    <property type="project" value="EnsemblPlants"/>
</dbReference>
<dbReference type="GeneID" id="120279239"/>
<evidence type="ECO:0000256" key="8">
    <source>
        <dbReference type="ARBA" id="ARBA00023235"/>
    </source>
</evidence>
<dbReference type="Proteomes" id="UP001515500">
    <property type="component" value="Chromosome 16"/>
</dbReference>
<dbReference type="GO" id="GO:1901747">
    <property type="term" value="P:prephenate(2-) biosynthetic process"/>
    <property type="evidence" value="ECO:0007669"/>
    <property type="project" value="EnsemblPlants"/>
</dbReference>
<keyword evidence="11" id="KW-1185">Reference proteome</keyword>
<dbReference type="PIRSF" id="PIRSF017318">
    <property type="entry name" value="Chor_mut_AroQ_eu"/>
    <property type="match status" value="1"/>
</dbReference>
<dbReference type="InterPro" id="IPR002701">
    <property type="entry name" value="CM_II_prokaryot"/>
</dbReference>
<keyword evidence="7 9" id="KW-0057">Aromatic amino acid biosynthesis</keyword>
<dbReference type="PROSITE" id="PS51169">
    <property type="entry name" value="CHORISMATE_MUT_3"/>
    <property type="match status" value="1"/>
</dbReference>
<dbReference type="EC" id="5.4.99.5" evidence="4 9"/>
<keyword evidence="6 9" id="KW-0028">Amino-acid biosynthesis</keyword>
<dbReference type="GO" id="GO:0005737">
    <property type="term" value="C:cytoplasm"/>
    <property type="evidence" value="ECO:0007669"/>
    <property type="project" value="UniProtKB-SubCell"/>
</dbReference>
<dbReference type="Gene3D" id="1.10.590.10">
    <property type="entry name" value="Chorismate mutase, AroQ class superfamily, eukaryotic"/>
    <property type="match status" value="1"/>
</dbReference>
<evidence type="ECO:0000313" key="11">
    <source>
        <dbReference type="Proteomes" id="UP001515500"/>
    </source>
</evidence>
<dbReference type="GO" id="GO:0008652">
    <property type="term" value="P:amino acid biosynthetic process"/>
    <property type="evidence" value="ECO:0007669"/>
    <property type="project" value="UniProtKB-KW"/>
</dbReference>
<evidence type="ECO:0000259" key="10">
    <source>
        <dbReference type="Pfam" id="PF01817"/>
    </source>
</evidence>
<dbReference type="InterPro" id="IPR036263">
    <property type="entry name" value="Chorismate_II_sf"/>
</dbReference>
<feature type="domain" description="Chorismate mutase" evidence="10">
    <location>
        <begin position="159"/>
        <end position="271"/>
    </location>
</feature>
<evidence type="ECO:0000256" key="7">
    <source>
        <dbReference type="ARBA" id="ARBA00023141"/>
    </source>
</evidence>
<dbReference type="PANTHER" id="PTHR21145">
    <property type="entry name" value="CHORISMATE MUTASE"/>
    <property type="match status" value="1"/>
</dbReference>
<keyword evidence="8 9" id="KW-0413">Isomerase</keyword>
<name>A0AB40CPS9_DIOCR</name>
<dbReference type="Pfam" id="PF01817">
    <property type="entry name" value="CM_2"/>
    <property type="match status" value="1"/>
</dbReference>
<gene>
    <name evidence="12" type="primary">LOC120279239</name>
</gene>
<organism evidence="11 12">
    <name type="scientific">Dioscorea cayennensis subsp. rotundata</name>
    <name type="common">White Guinea yam</name>
    <name type="synonym">Dioscorea rotundata</name>
    <dbReference type="NCBI Taxonomy" id="55577"/>
    <lineage>
        <taxon>Eukaryota</taxon>
        <taxon>Viridiplantae</taxon>
        <taxon>Streptophyta</taxon>
        <taxon>Embryophyta</taxon>
        <taxon>Tracheophyta</taxon>
        <taxon>Spermatophyta</taxon>
        <taxon>Magnoliopsida</taxon>
        <taxon>Liliopsida</taxon>
        <taxon>Dioscoreales</taxon>
        <taxon>Dioscoreaceae</taxon>
        <taxon>Dioscorea</taxon>
    </lineage>
</organism>